<dbReference type="GO" id="GO:0002098">
    <property type="term" value="P:tRNA wobble uridine modification"/>
    <property type="evidence" value="ECO:0007669"/>
    <property type="project" value="InterPro"/>
</dbReference>
<dbReference type="PROSITE" id="PS01280">
    <property type="entry name" value="GIDA_1"/>
    <property type="match status" value="1"/>
</dbReference>
<keyword evidence="7" id="KW-0520">NAD</keyword>
<dbReference type="EMBL" id="JALJOV010000464">
    <property type="protein sequence ID" value="KAK9863497.1"/>
    <property type="molecule type" value="Genomic_DNA"/>
</dbReference>
<dbReference type="InterPro" id="IPR047001">
    <property type="entry name" value="MnmG_C_subdom"/>
</dbReference>
<organism evidence="10 11">
    <name type="scientific">Apatococcus fuscideae</name>
    <dbReference type="NCBI Taxonomy" id="2026836"/>
    <lineage>
        <taxon>Eukaryota</taxon>
        <taxon>Viridiplantae</taxon>
        <taxon>Chlorophyta</taxon>
        <taxon>core chlorophytes</taxon>
        <taxon>Trebouxiophyceae</taxon>
        <taxon>Chlorellales</taxon>
        <taxon>Chlorellaceae</taxon>
        <taxon>Apatococcus</taxon>
    </lineage>
</organism>
<dbReference type="InterPro" id="IPR002218">
    <property type="entry name" value="MnmG-rel"/>
</dbReference>
<dbReference type="PANTHER" id="PTHR11806:SF0">
    <property type="entry name" value="PROTEIN MTO1 HOMOLOG, MITOCHONDRIAL"/>
    <property type="match status" value="1"/>
</dbReference>
<evidence type="ECO:0000256" key="8">
    <source>
        <dbReference type="SAM" id="MobiDB-lite"/>
    </source>
</evidence>
<feature type="domain" description="tRNA uridine 5-carboxymethylaminomethyl modification enzyme C-terminal subdomain" evidence="9">
    <location>
        <begin position="627"/>
        <end position="676"/>
    </location>
</feature>
<dbReference type="PANTHER" id="PTHR11806">
    <property type="entry name" value="GLUCOSE INHIBITED DIVISION PROTEIN A"/>
    <property type="match status" value="1"/>
</dbReference>
<evidence type="ECO:0000313" key="11">
    <source>
        <dbReference type="Proteomes" id="UP001485043"/>
    </source>
</evidence>
<proteinExistence type="inferred from homology"/>
<dbReference type="Gene3D" id="3.50.50.60">
    <property type="entry name" value="FAD/NAD(P)-binding domain"/>
    <property type="match status" value="2"/>
</dbReference>
<dbReference type="Gene3D" id="1.10.10.1800">
    <property type="entry name" value="tRNA uridine 5-carboxymethylaminomethyl modification enzyme MnmG/GidA"/>
    <property type="match status" value="1"/>
</dbReference>
<evidence type="ECO:0000256" key="1">
    <source>
        <dbReference type="ARBA" id="ARBA00001974"/>
    </source>
</evidence>
<evidence type="ECO:0000256" key="4">
    <source>
        <dbReference type="ARBA" id="ARBA00022630"/>
    </source>
</evidence>
<keyword evidence="3" id="KW-0963">Cytoplasm</keyword>
<dbReference type="Pfam" id="PF21680">
    <property type="entry name" value="GIDA_C_1st"/>
    <property type="match status" value="1"/>
</dbReference>
<evidence type="ECO:0000313" key="10">
    <source>
        <dbReference type="EMBL" id="KAK9863497.1"/>
    </source>
</evidence>
<dbReference type="AlphaFoldDB" id="A0AAW1T3E4"/>
<evidence type="ECO:0000256" key="2">
    <source>
        <dbReference type="ARBA" id="ARBA00007653"/>
    </source>
</evidence>
<evidence type="ECO:0000256" key="7">
    <source>
        <dbReference type="ARBA" id="ARBA00023027"/>
    </source>
</evidence>
<protein>
    <recommendedName>
        <fullName evidence="9">tRNA uridine 5-carboxymethylaminomethyl modification enzyme C-terminal subdomain domain-containing protein</fullName>
    </recommendedName>
</protein>
<reference evidence="10 11" key="1">
    <citation type="journal article" date="2024" name="Nat. Commun.">
        <title>Phylogenomics reveals the evolutionary origins of lichenization in chlorophyte algae.</title>
        <authorList>
            <person name="Puginier C."/>
            <person name="Libourel C."/>
            <person name="Otte J."/>
            <person name="Skaloud P."/>
            <person name="Haon M."/>
            <person name="Grisel S."/>
            <person name="Petersen M."/>
            <person name="Berrin J.G."/>
            <person name="Delaux P.M."/>
            <person name="Dal Grande F."/>
            <person name="Keller J."/>
        </authorList>
    </citation>
    <scope>NUCLEOTIDE SEQUENCE [LARGE SCALE GENOMIC DNA]</scope>
    <source>
        <strain evidence="10 11">SAG 2523</strain>
    </source>
</reference>
<dbReference type="GO" id="GO:0030488">
    <property type="term" value="P:tRNA methylation"/>
    <property type="evidence" value="ECO:0007669"/>
    <property type="project" value="TreeGrafter"/>
</dbReference>
<dbReference type="GO" id="GO:0050660">
    <property type="term" value="F:flavin adenine dinucleotide binding"/>
    <property type="evidence" value="ECO:0007669"/>
    <property type="project" value="InterPro"/>
</dbReference>
<evidence type="ECO:0000259" key="9">
    <source>
        <dbReference type="SMART" id="SM01228"/>
    </source>
</evidence>
<accession>A0AAW1T3E4</accession>
<dbReference type="Proteomes" id="UP001485043">
    <property type="component" value="Unassembled WGS sequence"/>
</dbReference>
<feature type="region of interest" description="Disordered" evidence="8">
    <location>
        <begin position="1"/>
        <end position="34"/>
    </location>
</feature>
<gene>
    <name evidence="10" type="ORF">WJX84_000775</name>
</gene>
<dbReference type="InterPro" id="IPR020595">
    <property type="entry name" value="MnmG-rel_CS"/>
</dbReference>
<feature type="compositionally biased region" description="Polar residues" evidence="8">
    <location>
        <begin position="1"/>
        <end position="11"/>
    </location>
</feature>
<keyword evidence="5" id="KW-0819">tRNA processing</keyword>
<dbReference type="InterPro" id="IPR040131">
    <property type="entry name" value="MnmG_N"/>
</dbReference>
<dbReference type="InterPro" id="IPR049312">
    <property type="entry name" value="GIDA_C_N"/>
</dbReference>
<dbReference type="SUPFAM" id="SSF51905">
    <property type="entry name" value="FAD/NAD(P)-binding domain"/>
    <property type="match status" value="1"/>
</dbReference>
<dbReference type="NCBIfam" id="TIGR00136">
    <property type="entry name" value="mnmG_gidA"/>
    <property type="match status" value="1"/>
</dbReference>
<dbReference type="InterPro" id="IPR036188">
    <property type="entry name" value="FAD/NAD-bd_sf"/>
</dbReference>
<dbReference type="FunFam" id="3.50.50.60:FF:000119">
    <property type="entry name" value="tRNA uridine 5-carboxymethylaminomethyl modification enzyme MnmG"/>
    <property type="match status" value="1"/>
</dbReference>
<dbReference type="HAMAP" id="MF_00129">
    <property type="entry name" value="MnmG_GidA"/>
    <property type="match status" value="1"/>
</dbReference>
<evidence type="ECO:0000256" key="6">
    <source>
        <dbReference type="ARBA" id="ARBA00022827"/>
    </source>
</evidence>
<dbReference type="FunFam" id="1.10.10.1800:FF:000001">
    <property type="entry name" value="tRNA uridine 5-carboxymethylaminomethyl modification enzyme MnmG"/>
    <property type="match status" value="1"/>
</dbReference>
<keyword evidence="4" id="KW-0285">Flavoprotein</keyword>
<dbReference type="Pfam" id="PF01134">
    <property type="entry name" value="GIDA"/>
    <property type="match status" value="1"/>
</dbReference>
<keyword evidence="6" id="KW-0274">FAD</keyword>
<comment type="similarity">
    <text evidence="2">Belongs to the MnmG family.</text>
</comment>
<dbReference type="InterPro" id="IPR004416">
    <property type="entry name" value="MnmG"/>
</dbReference>
<evidence type="ECO:0000256" key="3">
    <source>
        <dbReference type="ARBA" id="ARBA00022490"/>
    </source>
</evidence>
<dbReference type="FunFam" id="3.50.50.60:FF:000094">
    <property type="entry name" value="tRNA uridine 5-carboxymethylaminomethyl modification enzyme MnmG"/>
    <property type="match status" value="1"/>
</dbReference>
<dbReference type="SMART" id="SM01228">
    <property type="entry name" value="GIDA_assoc_3"/>
    <property type="match status" value="1"/>
</dbReference>
<comment type="caution">
    <text evidence="10">The sequence shown here is derived from an EMBL/GenBank/DDBJ whole genome shotgun (WGS) entry which is preliminary data.</text>
</comment>
<comment type="cofactor">
    <cofactor evidence="1">
        <name>FAD</name>
        <dbReference type="ChEBI" id="CHEBI:57692"/>
    </cofactor>
</comment>
<name>A0AAW1T3E4_9CHLO</name>
<keyword evidence="11" id="KW-1185">Reference proteome</keyword>
<evidence type="ECO:0000256" key="5">
    <source>
        <dbReference type="ARBA" id="ARBA00022694"/>
    </source>
</evidence>
<sequence>MLSRQQVSSVGPQAAQRPASTFAPAPPSPGVHQPCSRCPTSALLRQRACERAVRRAIRKHQRVPTACKSAQAPAPGSSYDSGEEDYDVVVVGAGHAGCEAALAAAKMGCRTLLLTLNLDRIAWQPCNPAVGGPAKSQLVHEVDALGGWIGRLADRTYLQKRVLNKSKGPAVWALRAQTDKMEYSQVMRGVLESQPNLSIREGMATGLDLGPNDEVTGVRTFFGIRFACRAAVLTTGTFMNGRIWVGKASMPAGRAGEAASTGLTEALTDLGFTTERLKTGTPARVDARTVDTRGLEPQPGDEDVRWFSFDHKERVERPQLDCHLTRTTAATHQLIRDHLHETPVYGGWVDAMGPRYCPSIEDKVVRFADKPSHQVFLEPESRSTPELYVQGFSTGLPEPLQLRLLRTLPGLEQVRMLRPAYAVEYDYLPAYQCSATLETKRHEGLFFSGQLNGTTGYEEAAAQGWLAGVNAARRAQSLGPVELSRGSSYLGTLIDDLVTKDLREPYRMLTSRSEFRLLLRSDNADRRLTPLARELGLIEDSRWQSFQQKQRSIETEKERLAGERVRAEGALGIETGQLAGQPVSGMLSLDAILRRPHVHYELLQRHGMGSKDAHLGQEGQEAVEIDLKYEGFIRRQTKQLEQMEGQHSRMIPRDLDYNTLATLSLEAREKLGKLPKEYFS</sequence>